<organism evidence="1 2">
    <name type="scientific">Melia azedarach</name>
    <name type="common">Chinaberry tree</name>
    <dbReference type="NCBI Taxonomy" id="155640"/>
    <lineage>
        <taxon>Eukaryota</taxon>
        <taxon>Viridiplantae</taxon>
        <taxon>Streptophyta</taxon>
        <taxon>Embryophyta</taxon>
        <taxon>Tracheophyta</taxon>
        <taxon>Spermatophyta</taxon>
        <taxon>Magnoliopsida</taxon>
        <taxon>eudicotyledons</taxon>
        <taxon>Gunneridae</taxon>
        <taxon>Pentapetalae</taxon>
        <taxon>rosids</taxon>
        <taxon>malvids</taxon>
        <taxon>Sapindales</taxon>
        <taxon>Meliaceae</taxon>
        <taxon>Melia</taxon>
    </lineage>
</organism>
<sequence>MFACTCSRHAKLSFTTPFKPFSDLTQNQPYPLSLSGMGNSFETSHNLPYTMLFKYLRSTLSEILRFVILILVVSIEALFILQRWKPIFHFFLFSFFLALFVLKPYLSTRPVVYLVDFSCFRPPCFCRIPFSAFLENVSMINIFDGESIAFMSKILTSSGQGEETYLPPALHYIPPKTHRQESINEVQMVLFPVMDDLLSKTDLSPRDIDILIVNCSGFCPSPSLSSIIINKYSMKSDIKSYNLSGMGCSASSLAIDMARNLLKTHQNSYAVVLSTEILSTGWYSGQEKPKLLLNCLFRMGSAAILLTNKKEAKGSSKYKVFCMVRNQRAFDDKGYHAGIREEDSNGKLGVTLNRDVLQIAGETLRANITILGSKILPFTEKLWHCVSIIRKKFIQKSGEIYVPNFKTVIHHFCLPTSGRPIIKEIAKSLKLGEKDIEPALMTLHRFGNQSSSALWYELAYMEAKERVKKGDKVWQLGMGTGIKCCSVILECLKPIVGDSNKGPWADCVDKYPVMD</sequence>
<proteinExistence type="predicted"/>
<accession>A0ACC1X631</accession>
<name>A0ACC1X631_MELAZ</name>
<evidence type="ECO:0000313" key="1">
    <source>
        <dbReference type="EMBL" id="KAJ4706144.1"/>
    </source>
</evidence>
<protein>
    <submittedName>
        <fullName evidence="1">3-ketoacyl-CoA synthase</fullName>
    </submittedName>
</protein>
<reference evidence="1 2" key="1">
    <citation type="journal article" date="2023" name="Science">
        <title>Complex scaffold remodeling in plant triterpene biosynthesis.</title>
        <authorList>
            <person name="De La Pena R."/>
            <person name="Hodgson H."/>
            <person name="Liu J.C."/>
            <person name="Stephenson M.J."/>
            <person name="Martin A.C."/>
            <person name="Owen C."/>
            <person name="Harkess A."/>
            <person name="Leebens-Mack J."/>
            <person name="Jimenez L.E."/>
            <person name="Osbourn A."/>
            <person name="Sattely E.S."/>
        </authorList>
    </citation>
    <scope>NUCLEOTIDE SEQUENCE [LARGE SCALE GENOMIC DNA]</scope>
    <source>
        <strain evidence="2">cv. JPN11</strain>
        <tissue evidence="1">Leaf</tissue>
    </source>
</reference>
<dbReference type="Proteomes" id="UP001164539">
    <property type="component" value="Chromosome 11"/>
</dbReference>
<comment type="caution">
    <text evidence="1">The sequence shown here is derived from an EMBL/GenBank/DDBJ whole genome shotgun (WGS) entry which is preliminary data.</text>
</comment>
<keyword evidence="2" id="KW-1185">Reference proteome</keyword>
<gene>
    <name evidence="1" type="ORF">OWV82_019833</name>
</gene>
<evidence type="ECO:0000313" key="2">
    <source>
        <dbReference type="Proteomes" id="UP001164539"/>
    </source>
</evidence>
<dbReference type="EMBL" id="CM051404">
    <property type="protein sequence ID" value="KAJ4706144.1"/>
    <property type="molecule type" value="Genomic_DNA"/>
</dbReference>